<keyword evidence="3" id="KW-1185">Reference proteome</keyword>
<gene>
    <name evidence="2" type="ORF">ACFSKW_45035</name>
</gene>
<protein>
    <recommendedName>
        <fullName evidence="4">HEAT repeat domain-containing protein</fullName>
    </recommendedName>
</protein>
<feature type="region of interest" description="Disordered" evidence="1">
    <location>
        <begin position="518"/>
        <end position="550"/>
    </location>
</feature>
<dbReference type="InterPro" id="IPR016024">
    <property type="entry name" value="ARM-type_fold"/>
</dbReference>
<organism evidence="2 3">
    <name type="scientific">Nonomuraea mangrovi</name>
    <dbReference type="NCBI Taxonomy" id="2316207"/>
    <lineage>
        <taxon>Bacteria</taxon>
        <taxon>Bacillati</taxon>
        <taxon>Actinomycetota</taxon>
        <taxon>Actinomycetes</taxon>
        <taxon>Streptosporangiales</taxon>
        <taxon>Streptosporangiaceae</taxon>
        <taxon>Nonomuraea</taxon>
    </lineage>
</organism>
<comment type="caution">
    <text evidence="2">The sequence shown here is derived from an EMBL/GenBank/DDBJ whole genome shotgun (WGS) entry which is preliminary data.</text>
</comment>
<feature type="region of interest" description="Disordered" evidence="1">
    <location>
        <begin position="627"/>
        <end position="646"/>
    </location>
</feature>
<evidence type="ECO:0000313" key="3">
    <source>
        <dbReference type="Proteomes" id="UP001597368"/>
    </source>
</evidence>
<dbReference type="EMBL" id="JBHUFV010000068">
    <property type="protein sequence ID" value="MFD1938659.1"/>
    <property type="molecule type" value="Genomic_DNA"/>
</dbReference>
<evidence type="ECO:0008006" key="4">
    <source>
        <dbReference type="Google" id="ProtNLM"/>
    </source>
</evidence>
<dbReference type="RefSeq" id="WP_379580745.1">
    <property type="nucleotide sequence ID" value="NZ_JBHUFV010000068.1"/>
</dbReference>
<dbReference type="Proteomes" id="UP001597368">
    <property type="component" value="Unassembled WGS sequence"/>
</dbReference>
<accession>A0ABW4TC13</accession>
<sequence length="1166" mass="127590">MEPVEEPALEIDLPATALLARLAPLPHSRRARALALHARRLAGTPHLRVLLDELSARDEYARHTALHLAMAARDLGFIEKVLAGPDMRLRRSALRAVRTLPVPDPAVRAALDDAPADLRRALYRTLVHGRRHALAEALLPDVRARWGDREAAALLPACGSAAVPRWLPELAHAVTSWTTMAKRHAGAIMAVAEQELATGVRPWTWWRRRGAGVELAALSEPDRMLALLERYDLRDVLAQLPGAVANALFRADAVRARRLFIAEASPLWEEPPKALLRHLSSASDAELLRLASVDHRFDTVLRRLPPARRATIFEAAAQAQGRAGRLWAMRLLGCLPPEPAAAEARRILDWHASVWHSARSHLDNPDIPLELTSHLPYEEAVGPLREAAVGGDPRRRGLARTLLVRCTARTRNRALLHDLLAELALRTVNERDPLRRDLLTALLEVPPALLDDSFAATLGRIATAAAEAPDSSPDTREALRSLAGRVLRHHDPALAPALVSWGMGVYASLVARHGAAGLPALVPHPDTRRPAPARRRRDRGFPGTPTDQHQLDRVLRMGQEHDLLALLRPHLRAARERGDFAVAVALAHTLGRRGWALAELQDDLRAAIRQAPEPLAREAADLWLSHRPGRHRRTPPPEPGAAERPVRAGDGRMERIVGLVLEDPSAVTLPAVWCAVARRRTDLLLPLLEHDRGGRFADPSWVPPVVEGEARRWTPDQRDRVRAKLAATVGDERLPVSVRATAVQAFGRVGGRLDLLATWADHENTVLAEAAVMAMAGADAMPLLLRHAGGPASRVAVIALARACRSGAPSRLGPFLEQALTAPESKITLRKLAARRLGRDRPPGAVEVLLRAWADPGLHRDVRATVAAVLRGMPEDPRTLAALMETPGRYADEVILRTLFQAHPMEYAPAARPGYADLVRRLLMSADLPGVRFRGSKAFSLWAHWYRGGFEEILEAVADPGVDGQIMEVFLALLRTGAIQSRMLDVLARLAAAVPGEDLRAPARTRVTAIAQSLATMLDEERPWQRRLAQDAMDLLATRPLLLTEAVRLAIALLPTSDAELGDALCTLAGLLGNRPILAAQTAKRVAAELYDSYRSRPQMPPAATLPAIRRLTAGGDLAGALFAITLTQWGGAHTDWAPPWREIIRDLRDSPHLEVRQQAWDTIVG</sequence>
<proteinExistence type="predicted"/>
<reference evidence="3" key="1">
    <citation type="journal article" date="2019" name="Int. J. Syst. Evol. Microbiol.">
        <title>The Global Catalogue of Microorganisms (GCM) 10K type strain sequencing project: providing services to taxonomists for standard genome sequencing and annotation.</title>
        <authorList>
            <consortium name="The Broad Institute Genomics Platform"/>
            <consortium name="The Broad Institute Genome Sequencing Center for Infectious Disease"/>
            <person name="Wu L."/>
            <person name="Ma J."/>
        </authorList>
    </citation>
    <scope>NUCLEOTIDE SEQUENCE [LARGE SCALE GENOMIC DNA]</scope>
    <source>
        <strain evidence="3">ICMP 6774ER</strain>
    </source>
</reference>
<evidence type="ECO:0000313" key="2">
    <source>
        <dbReference type="EMBL" id="MFD1938659.1"/>
    </source>
</evidence>
<dbReference type="SUPFAM" id="SSF48371">
    <property type="entry name" value="ARM repeat"/>
    <property type="match status" value="1"/>
</dbReference>
<name>A0ABW4TC13_9ACTN</name>
<evidence type="ECO:0000256" key="1">
    <source>
        <dbReference type="SAM" id="MobiDB-lite"/>
    </source>
</evidence>